<gene>
    <name evidence="2" type="ORF">OEA41_003086</name>
</gene>
<name>A0AAD9Z6C0_9LECA</name>
<dbReference type="PANTHER" id="PTHR37332:SF1">
    <property type="entry name" value="ELMO DOMAIN-CONTAINING PROTEIN"/>
    <property type="match status" value="1"/>
</dbReference>
<organism evidence="2 3">
    <name type="scientific">Lepraria neglecta</name>
    <dbReference type="NCBI Taxonomy" id="209136"/>
    <lineage>
        <taxon>Eukaryota</taxon>
        <taxon>Fungi</taxon>
        <taxon>Dikarya</taxon>
        <taxon>Ascomycota</taxon>
        <taxon>Pezizomycotina</taxon>
        <taxon>Lecanoromycetes</taxon>
        <taxon>OSLEUM clade</taxon>
        <taxon>Lecanoromycetidae</taxon>
        <taxon>Lecanorales</taxon>
        <taxon>Lecanorineae</taxon>
        <taxon>Stereocaulaceae</taxon>
        <taxon>Lepraria</taxon>
    </lineage>
</organism>
<sequence>MAETAFANGYRQEYGKPPSTSASNVSFGAGGNNGPLPTSGLPPAGGMQNPGIVYQQVHDMSTKRISTLDYLKKAHEGRVYWYKTLLFNKSDLAKMPFFEPKRLARRATNYLLLGLSLPSILDLNSATQQEYLRALNALLSEFESYQQVHPPEGGSASSLSRARIPSMFKRATAASTKGRRTSSAADIGLPMHTSDPTDLKKMSSVSTTGSTIPSFPASEQELLPGEEYTHLLTPSLPFDPDFFETFATLCDVLIDCYTRILALIPSPAMCAPGTGELFAKVDARLRKVIVSGIVKEFEDASRAGAKAEFAGLGKVVLGGLM</sequence>
<dbReference type="PANTHER" id="PTHR37332">
    <property type="entry name" value="EXPRESSED PROTEIN"/>
    <property type="match status" value="1"/>
</dbReference>
<evidence type="ECO:0000313" key="3">
    <source>
        <dbReference type="Proteomes" id="UP001276659"/>
    </source>
</evidence>
<comment type="caution">
    <text evidence="2">The sequence shown here is derived from an EMBL/GenBank/DDBJ whole genome shotgun (WGS) entry which is preliminary data.</text>
</comment>
<reference evidence="2" key="1">
    <citation type="submission" date="2022-11" db="EMBL/GenBank/DDBJ databases">
        <title>Chromosomal genome sequence assembly and mating type (MAT) locus characterization of the leprose asexual lichenized fungus Lepraria neglecta (Nyl.) Erichsen.</title>
        <authorList>
            <person name="Allen J.L."/>
            <person name="Pfeffer B."/>
        </authorList>
    </citation>
    <scope>NUCLEOTIDE SEQUENCE</scope>
    <source>
        <strain evidence="2">Allen 5258</strain>
    </source>
</reference>
<protein>
    <submittedName>
        <fullName evidence="2">Uncharacterized protein</fullName>
    </submittedName>
</protein>
<keyword evidence="3" id="KW-1185">Reference proteome</keyword>
<evidence type="ECO:0000313" key="2">
    <source>
        <dbReference type="EMBL" id="KAK3171002.1"/>
    </source>
</evidence>
<feature type="region of interest" description="Disordered" evidence="1">
    <location>
        <begin position="1"/>
        <end position="48"/>
    </location>
</feature>
<evidence type="ECO:0000256" key="1">
    <source>
        <dbReference type="SAM" id="MobiDB-lite"/>
    </source>
</evidence>
<dbReference type="AlphaFoldDB" id="A0AAD9Z6C0"/>
<accession>A0AAD9Z6C0</accession>
<feature type="region of interest" description="Disordered" evidence="1">
    <location>
        <begin position="173"/>
        <end position="205"/>
    </location>
</feature>
<dbReference type="Proteomes" id="UP001276659">
    <property type="component" value="Unassembled WGS sequence"/>
</dbReference>
<dbReference type="EMBL" id="JASNWA010000008">
    <property type="protein sequence ID" value="KAK3171002.1"/>
    <property type="molecule type" value="Genomic_DNA"/>
</dbReference>
<proteinExistence type="predicted"/>